<comment type="caution">
    <text evidence="11">The sequence shown here is derived from an EMBL/GenBank/DDBJ whole genome shotgun (WGS) entry which is preliminary data.</text>
</comment>
<evidence type="ECO:0000256" key="4">
    <source>
        <dbReference type="ARBA" id="ARBA00022692"/>
    </source>
</evidence>
<feature type="transmembrane region" description="Helical" evidence="9">
    <location>
        <begin position="282"/>
        <end position="304"/>
    </location>
</feature>
<reference evidence="11" key="1">
    <citation type="submission" date="2020-12" db="EMBL/GenBank/DDBJ databases">
        <title>Clostridium thailandense sp. nov., a novel acetogenic bacterium isolated from peat land soil in Thailand.</title>
        <authorList>
            <person name="Chaikitkaew S."/>
            <person name="Birkeland N.K."/>
        </authorList>
    </citation>
    <scope>NUCLEOTIDE SEQUENCE</scope>
    <source>
        <strain evidence="11">PL3</strain>
    </source>
</reference>
<dbReference type="PANTHER" id="PTHR32089:SF112">
    <property type="entry name" value="LYSOZYME-LIKE PROTEIN-RELATED"/>
    <property type="match status" value="1"/>
</dbReference>
<dbReference type="CDD" id="cd11386">
    <property type="entry name" value="MCP_signal"/>
    <property type="match status" value="1"/>
</dbReference>
<evidence type="ECO:0000256" key="6">
    <source>
        <dbReference type="ARBA" id="ARBA00023136"/>
    </source>
</evidence>
<keyword evidence="2" id="KW-1003">Cell membrane</keyword>
<sequence>MKSIKTKIIAVVSLLSISMIIVLSLVSYFMSYNIITKEASAKILASSDRYSEMINGWLDGQAKILNEIAYSIESSSNFEESQVLSYLQSKIKSNPNTSDVYIGLTNKKMLDGSGWVPPADYDCTQRIWYKTAMEKNTLIYSAPYLDMTTNKMVIAIARPISRDGKVIGVVSTDINLGVITDVLQKAKPVDNSYSFLIDSDNNIIVHPNKDFQPKEKELKNLNKISNGQYMKILDARNNKQALIIKDYDGQNKYFIASKIDATKWTVGFAIPVNEFNKPLNKLIWSFVIITIMCLLLSLAFTMLIGERISNPIITITNSINKIKNLDFTHSNDIEFKKMLNKKDEIGSISRAVIALEKELQDAIITLKDNSTEVLNCTSLTADSIGQTVCSIEQVTKTTEELANGAIVQAKRSEEGLQKLNDLSKDIDIIVSSADEAMKYSYLTNQANIKGLESVEKLNSKLEDNNTAISKVSKNISYLSKKSNSIGDIINVIESIAEQTNLLALNAAIEAARAGEYGKGFSVVAEEVRTLSEQTALSTKEISDVIKEIQTEIQTTKLNMENSEKVTKEANNFMKESLDAFKIIENSIIKMTDLIAKLINEINMVNINKETVIDSIQDIASISQESAASTQQVSATMEEQNSIMEDISGTTEKLKNISNELHELISRFKV</sequence>
<dbReference type="CDD" id="cd12912">
    <property type="entry name" value="PDC2_MCP_like"/>
    <property type="match status" value="1"/>
</dbReference>
<dbReference type="Pfam" id="PF02743">
    <property type="entry name" value="dCache_1"/>
    <property type="match status" value="1"/>
</dbReference>
<evidence type="ECO:0000256" key="1">
    <source>
        <dbReference type="ARBA" id="ARBA00004651"/>
    </source>
</evidence>
<dbReference type="AlphaFoldDB" id="A0A949X3I6"/>
<feature type="transmembrane region" description="Helical" evidence="9">
    <location>
        <begin position="7"/>
        <end position="30"/>
    </location>
</feature>
<evidence type="ECO:0000256" key="9">
    <source>
        <dbReference type="SAM" id="Phobius"/>
    </source>
</evidence>
<dbReference type="GO" id="GO:0006935">
    <property type="term" value="P:chemotaxis"/>
    <property type="evidence" value="ECO:0007669"/>
    <property type="project" value="UniProtKB-KW"/>
</dbReference>
<evidence type="ECO:0000256" key="5">
    <source>
        <dbReference type="ARBA" id="ARBA00022989"/>
    </source>
</evidence>
<keyword evidence="6 9" id="KW-0472">Membrane</keyword>
<keyword evidence="7 8" id="KW-0807">Transducer</keyword>
<feature type="domain" description="Methyl-accepting transducer" evidence="10">
    <location>
        <begin position="383"/>
        <end position="640"/>
    </location>
</feature>
<dbReference type="GO" id="GO:0007165">
    <property type="term" value="P:signal transduction"/>
    <property type="evidence" value="ECO:0007669"/>
    <property type="project" value="UniProtKB-KW"/>
</dbReference>
<evidence type="ECO:0000313" key="12">
    <source>
        <dbReference type="Proteomes" id="UP000694308"/>
    </source>
</evidence>
<dbReference type="PROSITE" id="PS50111">
    <property type="entry name" value="CHEMOTAXIS_TRANSDUC_2"/>
    <property type="match status" value="1"/>
</dbReference>
<evidence type="ECO:0000259" key="10">
    <source>
        <dbReference type="PROSITE" id="PS50111"/>
    </source>
</evidence>
<evidence type="ECO:0000256" key="3">
    <source>
        <dbReference type="ARBA" id="ARBA00022500"/>
    </source>
</evidence>
<dbReference type="SMART" id="SM00283">
    <property type="entry name" value="MA"/>
    <property type="match status" value="1"/>
</dbReference>
<keyword evidence="12" id="KW-1185">Reference proteome</keyword>
<comment type="subcellular location">
    <subcellularLocation>
        <location evidence="1">Cell membrane</location>
        <topology evidence="1">Multi-pass membrane protein</topology>
    </subcellularLocation>
</comment>
<dbReference type="InterPro" id="IPR033479">
    <property type="entry name" value="dCache_1"/>
</dbReference>
<keyword evidence="5 9" id="KW-1133">Transmembrane helix</keyword>
<dbReference type="PANTHER" id="PTHR32089">
    <property type="entry name" value="METHYL-ACCEPTING CHEMOTAXIS PROTEIN MCPB"/>
    <property type="match status" value="1"/>
</dbReference>
<organism evidence="11 12">
    <name type="scientific">Clostridium thailandense</name>
    <dbReference type="NCBI Taxonomy" id="2794346"/>
    <lineage>
        <taxon>Bacteria</taxon>
        <taxon>Bacillati</taxon>
        <taxon>Bacillota</taxon>
        <taxon>Clostridia</taxon>
        <taxon>Eubacteriales</taxon>
        <taxon>Clostridiaceae</taxon>
        <taxon>Clostridium</taxon>
    </lineage>
</organism>
<name>A0A949X3I6_9CLOT</name>
<dbReference type="EMBL" id="JAEEGC010000025">
    <property type="protein sequence ID" value="MBV7272463.1"/>
    <property type="molecule type" value="Genomic_DNA"/>
</dbReference>
<dbReference type="GO" id="GO:0005886">
    <property type="term" value="C:plasma membrane"/>
    <property type="evidence" value="ECO:0007669"/>
    <property type="project" value="UniProtKB-SubCell"/>
</dbReference>
<evidence type="ECO:0000256" key="8">
    <source>
        <dbReference type="PROSITE-ProRule" id="PRU00284"/>
    </source>
</evidence>
<dbReference type="RefSeq" id="WP_218319498.1">
    <property type="nucleotide sequence ID" value="NZ_JAEEGC010000025.1"/>
</dbReference>
<evidence type="ECO:0000256" key="2">
    <source>
        <dbReference type="ARBA" id="ARBA00022475"/>
    </source>
</evidence>
<dbReference type="InterPro" id="IPR004089">
    <property type="entry name" value="MCPsignal_dom"/>
</dbReference>
<dbReference type="CDD" id="cd12913">
    <property type="entry name" value="PDC1_MCP_like"/>
    <property type="match status" value="1"/>
</dbReference>
<gene>
    <name evidence="11" type="ORF">I6U48_05975</name>
</gene>
<dbReference type="Proteomes" id="UP000694308">
    <property type="component" value="Unassembled WGS sequence"/>
</dbReference>
<keyword evidence="3" id="KW-0145">Chemotaxis</keyword>
<evidence type="ECO:0000313" key="11">
    <source>
        <dbReference type="EMBL" id="MBV7272463.1"/>
    </source>
</evidence>
<evidence type="ECO:0000256" key="7">
    <source>
        <dbReference type="ARBA" id="ARBA00023224"/>
    </source>
</evidence>
<keyword evidence="4 9" id="KW-0812">Transmembrane</keyword>
<dbReference type="Pfam" id="PF00015">
    <property type="entry name" value="MCPsignal"/>
    <property type="match status" value="1"/>
</dbReference>
<protein>
    <submittedName>
        <fullName evidence="11">Methyl-accepting chemotaxis protein</fullName>
    </submittedName>
</protein>
<accession>A0A949X3I6</accession>
<proteinExistence type="predicted"/>